<feature type="compositionally biased region" description="Basic residues" evidence="1">
    <location>
        <begin position="197"/>
        <end position="214"/>
    </location>
</feature>
<name>A0A4C1YC96_EUMVA</name>
<sequence length="231" mass="25328">MGRVIAIPKAGKDPRLASNRSSSGSAADTLQCSSWREFCTTWPPNKTGGAAPLESFSAKLLRNSRGRDPPCLCAMCTDDIPTLAGQLQDWEEDVVLALYADDSAYLVSSRWPTSLWLNFSGPSTYCQTGWTNSLSPVRYLGVQIDRSMRMAAQVEHVIHQNRAARGACCVQFSDRTYRSEPKLPCMRATSVSGSHTRLQHGTHSSSHRKGRGSKVHQASKANSAKLKKKTL</sequence>
<comment type="caution">
    <text evidence="2">The sequence shown here is derived from an EMBL/GenBank/DDBJ whole genome shotgun (WGS) entry which is preliminary data.</text>
</comment>
<proteinExistence type="predicted"/>
<accession>A0A4C1YC96</accession>
<keyword evidence="3" id="KW-1185">Reference proteome</keyword>
<evidence type="ECO:0000256" key="1">
    <source>
        <dbReference type="SAM" id="MobiDB-lite"/>
    </source>
</evidence>
<organism evidence="2 3">
    <name type="scientific">Eumeta variegata</name>
    <name type="common">Bagworm moth</name>
    <name type="synonym">Eumeta japonica</name>
    <dbReference type="NCBI Taxonomy" id="151549"/>
    <lineage>
        <taxon>Eukaryota</taxon>
        <taxon>Metazoa</taxon>
        <taxon>Ecdysozoa</taxon>
        <taxon>Arthropoda</taxon>
        <taxon>Hexapoda</taxon>
        <taxon>Insecta</taxon>
        <taxon>Pterygota</taxon>
        <taxon>Neoptera</taxon>
        <taxon>Endopterygota</taxon>
        <taxon>Lepidoptera</taxon>
        <taxon>Glossata</taxon>
        <taxon>Ditrysia</taxon>
        <taxon>Tineoidea</taxon>
        <taxon>Psychidae</taxon>
        <taxon>Oiketicinae</taxon>
        <taxon>Eumeta</taxon>
    </lineage>
</organism>
<dbReference type="EMBL" id="BGZK01001151">
    <property type="protein sequence ID" value="GBP72594.1"/>
    <property type="molecule type" value="Genomic_DNA"/>
</dbReference>
<protein>
    <submittedName>
        <fullName evidence="2">Uncharacterized protein</fullName>
    </submittedName>
</protein>
<evidence type="ECO:0000313" key="3">
    <source>
        <dbReference type="Proteomes" id="UP000299102"/>
    </source>
</evidence>
<dbReference type="AlphaFoldDB" id="A0A4C1YC96"/>
<feature type="region of interest" description="Disordered" evidence="1">
    <location>
        <begin position="189"/>
        <end position="231"/>
    </location>
</feature>
<dbReference type="Proteomes" id="UP000299102">
    <property type="component" value="Unassembled WGS sequence"/>
</dbReference>
<reference evidence="2 3" key="1">
    <citation type="journal article" date="2019" name="Commun. Biol.">
        <title>The bagworm genome reveals a unique fibroin gene that provides high tensile strength.</title>
        <authorList>
            <person name="Kono N."/>
            <person name="Nakamura H."/>
            <person name="Ohtoshi R."/>
            <person name="Tomita M."/>
            <person name="Numata K."/>
            <person name="Arakawa K."/>
        </authorList>
    </citation>
    <scope>NUCLEOTIDE SEQUENCE [LARGE SCALE GENOMIC DNA]</scope>
</reference>
<dbReference type="OrthoDB" id="10065625at2759"/>
<gene>
    <name evidence="2" type="ORF">EVAR_50896_1</name>
</gene>
<evidence type="ECO:0000313" key="2">
    <source>
        <dbReference type="EMBL" id="GBP72594.1"/>
    </source>
</evidence>